<dbReference type="AlphaFoldDB" id="A0A2P6NFN4"/>
<dbReference type="InParanoid" id="A0A2P6NFN4"/>
<evidence type="ECO:0000313" key="3">
    <source>
        <dbReference type="Proteomes" id="UP000241769"/>
    </source>
</evidence>
<evidence type="ECO:0000313" key="2">
    <source>
        <dbReference type="EMBL" id="PRP82770.1"/>
    </source>
</evidence>
<feature type="region of interest" description="Disordered" evidence="1">
    <location>
        <begin position="1"/>
        <end position="20"/>
    </location>
</feature>
<feature type="compositionally biased region" description="Polar residues" evidence="1">
    <location>
        <begin position="1"/>
        <end position="11"/>
    </location>
</feature>
<name>A0A2P6NFN4_9EUKA</name>
<organism evidence="2 3">
    <name type="scientific">Planoprotostelium fungivorum</name>
    <dbReference type="NCBI Taxonomy" id="1890364"/>
    <lineage>
        <taxon>Eukaryota</taxon>
        <taxon>Amoebozoa</taxon>
        <taxon>Evosea</taxon>
        <taxon>Variosea</taxon>
        <taxon>Cavosteliida</taxon>
        <taxon>Cavosteliaceae</taxon>
        <taxon>Planoprotostelium</taxon>
    </lineage>
</organism>
<evidence type="ECO:0000256" key="1">
    <source>
        <dbReference type="SAM" id="MobiDB-lite"/>
    </source>
</evidence>
<gene>
    <name evidence="2" type="ORF">PROFUN_09855</name>
</gene>
<proteinExistence type="predicted"/>
<dbReference type="EMBL" id="MDYQ01000096">
    <property type="protein sequence ID" value="PRP82770.1"/>
    <property type="molecule type" value="Genomic_DNA"/>
</dbReference>
<reference evidence="2 3" key="1">
    <citation type="journal article" date="2018" name="Genome Biol. Evol.">
        <title>Multiple Roots of Fruiting Body Formation in Amoebozoa.</title>
        <authorList>
            <person name="Hillmann F."/>
            <person name="Forbes G."/>
            <person name="Novohradska S."/>
            <person name="Ferling I."/>
            <person name="Riege K."/>
            <person name="Groth M."/>
            <person name="Westermann M."/>
            <person name="Marz M."/>
            <person name="Spaller T."/>
            <person name="Winckler T."/>
            <person name="Schaap P."/>
            <person name="Glockner G."/>
        </authorList>
    </citation>
    <scope>NUCLEOTIDE SEQUENCE [LARGE SCALE GENOMIC DNA]</scope>
    <source>
        <strain evidence="2 3">Jena</strain>
    </source>
</reference>
<comment type="caution">
    <text evidence="2">The sequence shown here is derived from an EMBL/GenBank/DDBJ whole genome shotgun (WGS) entry which is preliminary data.</text>
</comment>
<keyword evidence="3" id="KW-1185">Reference proteome</keyword>
<dbReference type="Proteomes" id="UP000241769">
    <property type="component" value="Unassembled WGS sequence"/>
</dbReference>
<sequence>MFDFTANNTQRTPPPERCSVIESDPIYTKSQIWLEGLSWSKTLKGIRWDANVLRAAANWLSVPVEKISGR</sequence>
<protein>
    <submittedName>
        <fullName evidence="2">Uncharacterized protein</fullName>
    </submittedName>
</protein>
<accession>A0A2P6NFN4</accession>